<feature type="non-terminal residue" evidence="2">
    <location>
        <position position="71"/>
    </location>
</feature>
<evidence type="ECO:0000313" key="2">
    <source>
        <dbReference type="EMBL" id="CAE7414732.1"/>
    </source>
</evidence>
<name>A0A812R0I3_SYMPI</name>
<sequence length="71" mass="8251">VLTIISYDAISWVPEVQAPYDQMHLVAFMAMHRRGSSVFSLIMFPVYILVATQHQFRFAHTNVFWIVPLVL</sequence>
<comment type="caution">
    <text evidence="2">The sequence shown here is derived from an EMBL/GenBank/DDBJ whole genome shotgun (WGS) entry which is preliminary data.</text>
</comment>
<accession>A0A812R0I3</accession>
<feature type="transmembrane region" description="Helical" evidence="1">
    <location>
        <begin position="38"/>
        <end position="56"/>
    </location>
</feature>
<gene>
    <name evidence="2" type="ORF">SPIL2461_LOCUS10223</name>
</gene>
<dbReference type="EMBL" id="CAJNIZ010018713">
    <property type="protein sequence ID" value="CAE7414732.1"/>
    <property type="molecule type" value="Genomic_DNA"/>
</dbReference>
<keyword evidence="3" id="KW-1185">Reference proteome</keyword>
<proteinExistence type="predicted"/>
<evidence type="ECO:0000313" key="3">
    <source>
        <dbReference type="Proteomes" id="UP000649617"/>
    </source>
</evidence>
<dbReference type="Proteomes" id="UP000649617">
    <property type="component" value="Unassembled WGS sequence"/>
</dbReference>
<protein>
    <submittedName>
        <fullName evidence="2">Uncharacterized protein</fullName>
    </submittedName>
</protein>
<feature type="non-terminal residue" evidence="2">
    <location>
        <position position="1"/>
    </location>
</feature>
<dbReference type="AlphaFoldDB" id="A0A812R0I3"/>
<keyword evidence="1" id="KW-0812">Transmembrane</keyword>
<keyword evidence="1" id="KW-1133">Transmembrane helix</keyword>
<organism evidence="2 3">
    <name type="scientific">Symbiodinium pilosum</name>
    <name type="common">Dinoflagellate</name>
    <dbReference type="NCBI Taxonomy" id="2952"/>
    <lineage>
        <taxon>Eukaryota</taxon>
        <taxon>Sar</taxon>
        <taxon>Alveolata</taxon>
        <taxon>Dinophyceae</taxon>
        <taxon>Suessiales</taxon>
        <taxon>Symbiodiniaceae</taxon>
        <taxon>Symbiodinium</taxon>
    </lineage>
</organism>
<reference evidence="2" key="1">
    <citation type="submission" date="2021-02" db="EMBL/GenBank/DDBJ databases">
        <authorList>
            <person name="Dougan E. K."/>
            <person name="Rhodes N."/>
            <person name="Thang M."/>
            <person name="Chan C."/>
        </authorList>
    </citation>
    <scope>NUCLEOTIDE SEQUENCE</scope>
</reference>
<keyword evidence="1" id="KW-0472">Membrane</keyword>
<evidence type="ECO:0000256" key="1">
    <source>
        <dbReference type="SAM" id="Phobius"/>
    </source>
</evidence>